<accession>X6PC90</accession>
<evidence type="ECO:0000313" key="3">
    <source>
        <dbReference type="Proteomes" id="UP000023152"/>
    </source>
</evidence>
<dbReference type="EMBL" id="ASPP01001277">
    <property type="protein sequence ID" value="ETO35791.1"/>
    <property type="molecule type" value="Genomic_DNA"/>
</dbReference>
<feature type="compositionally biased region" description="Polar residues" evidence="1">
    <location>
        <begin position="161"/>
        <end position="177"/>
    </location>
</feature>
<evidence type="ECO:0008006" key="4">
    <source>
        <dbReference type="Google" id="ProtNLM"/>
    </source>
</evidence>
<organism evidence="2 3">
    <name type="scientific">Reticulomyxa filosa</name>
    <dbReference type="NCBI Taxonomy" id="46433"/>
    <lineage>
        <taxon>Eukaryota</taxon>
        <taxon>Sar</taxon>
        <taxon>Rhizaria</taxon>
        <taxon>Retaria</taxon>
        <taxon>Foraminifera</taxon>
        <taxon>Monothalamids</taxon>
        <taxon>Reticulomyxidae</taxon>
        <taxon>Reticulomyxa</taxon>
    </lineage>
</organism>
<feature type="region of interest" description="Disordered" evidence="1">
    <location>
        <begin position="362"/>
        <end position="403"/>
    </location>
</feature>
<sequence length="445" mass="49706">MQTFRNIVSSFTRTGDGKHPPDEVLQQHRDALNGLRDQITQIRQQFTTYTTNLIHASESGVLLSKSVTQFYQAVEHSGTVKSVQTYNTVNEEIANSAVKVFQEQTQLPEGLIAELDNWLEVIKLLEQEIEDAERARAAAQSTSDRLHTLKEQHERLKKKQQSTPASSSSGINGVNQQELRDLEERINDTTNVKKSLTKDFQDQKQKISDAVANMFKEKYRIFDRVYVQLLECQLAFINSCNELIRPFKTSIDYYRKQYPKTYADYNSHPLHQSTHQLLQHSKLDFEHGDDVSTDRSGSKLAATATATAASAPPSSALSSSSAATTGTVNPETNGKPRKNTIDNGFNEAAIANGETDVKAAVASKSRNNSVGNKNADLTDPASKNSTANGNNTNSSIQRNNRSGTLSTNNSVCFFMYTVLNIHNVQNLKTHRKERDRERSSFFLPL</sequence>
<feature type="region of interest" description="Disordered" evidence="1">
    <location>
        <begin position="152"/>
        <end position="179"/>
    </location>
</feature>
<feature type="compositionally biased region" description="Low complexity" evidence="1">
    <location>
        <begin position="381"/>
        <end position="395"/>
    </location>
</feature>
<name>X6PC90_RETFI</name>
<feature type="region of interest" description="Disordered" evidence="1">
    <location>
        <begin position="287"/>
        <end position="342"/>
    </location>
</feature>
<evidence type="ECO:0000256" key="1">
    <source>
        <dbReference type="SAM" id="MobiDB-lite"/>
    </source>
</evidence>
<feature type="compositionally biased region" description="Low complexity" evidence="1">
    <location>
        <begin position="298"/>
        <end position="327"/>
    </location>
</feature>
<reference evidence="2 3" key="1">
    <citation type="journal article" date="2013" name="Curr. Biol.">
        <title>The Genome of the Foraminiferan Reticulomyxa filosa.</title>
        <authorList>
            <person name="Glockner G."/>
            <person name="Hulsmann N."/>
            <person name="Schleicher M."/>
            <person name="Noegel A.A."/>
            <person name="Eichinger L."/>
            <person name="Gallinger C."/>
            <person name="Pawlowski J."/>
            <person name="Sierra R."/>
            <person name="Euteneuer U."/>
            <person name="Pillet L."/>
            <person name="Moustafa A."/>
            <person name="Platzer M."/>
            <person name="Groth M."/>
            <person name="Szafranski K."/>
            <person name="Schliwa M."/>
        </authorList>
    </citation>
    <scope>NUCLEOTIDE SEQUENCE [LARGE SCALE GENOMIC DNA]</scope>
</reference>
<proteinExistence type="predicted"/>
<protein>
    <recommendedName>
        <fullName evidence="4">BAR domain-containing protein</fullName>
    </recommendedName>
</protein>
<gene>
    <name evidence="2" type="ORF">RFI_01272</name>
</gene>
<comment type="caution">
    <text evidence="2">The sequence shown here is derived from an EMBL/GenBank/DDBJ whole genome shotgun (WGS) entry which is preliminary data.</text>
</comment>
<dbReference type="InterPro" id="IPR027267">
    <property type="entry name" value="AH/BAR_dom_sf"/>
</dbReference>
<dbReference type="Proteomes" id="UP000023152">
    <property type="component" value="Unassembled WGS sequence"/>
</dbReference>
<dbReference type="Gene3D" id="1.20.1270.60">
    <property type="entry name" value="Arfaptin homology (AH) domain/BAR domain"/>
    <property type="match status" value="1"/>
</dbReference>
<dbReference type="AlphaFoldDB" id="X6PC90"/>
<keyword evidence="3" id="KW-1185">Reference proteome</keyword>
<feature type="compositionally biased region" description="Basic and acidic residues" evidence="1">
    <location>
        <begin position="287"/>
        <end position="297"/>
    </location>
</feature>
<evidence type="ECO:0000313" key="2">
    <source>
        <dbReference type="EMBL" id="ETO35791.1"/>
    </source>
</evidence>